<dbReference type="EMBL" id="LJCR01002141">
    <property type="protein sequence ID" value="KPV49180.1"/>
    <property type="molecule type" value="Genomic_DNA"/>
</dbReference>
<reference evidence="4 5" key="1">
    <citation type="submission" date="2015-09" db="EMBL/GenBank/DDBJ databases">
        <title>Draft genome sequence of Kouleothrix aurantiaca JCM 19913.</title>
        <authorList>
            <person name="Hemp J."/>
        </authorList>
    </citation>
    <scope>NUCLEOTIDE SEQUENCE [LARGE SCALE GENOMIC DNA]</scope>
    <source>
        <strain evidence="4 5">COM-B</strain>
    </source>
</reference>
<dbReference type="PROSITE" id="PS50110">
    <property type="entry name" value="RESPONSE_REGULATORY"/>
    <property type="match status" value="1"/>
</dbReference>
<dbReference type="PANTHER" id="PTHR44591:SF3">
    <property type="entry name" value="RESPONSE REGULATORY DOMAIN-CONTAINING PROTEIN"/>
    <property type="match status" value="1"/>
</dbReference>
<dbReference type="Proteomes" id="UP000050509">
    <property type="component" value="Unassembled WGS sequence"/>
</dbReference>
<keyword evidence="5" id="KW-1185">Reference proteome</keyword>
<feature type="domain" description="Response regulatory" evidence="3">
    <location>
        <begin position="7"/>
        <end position="124"/>
    </location>
</feature>
<dbReference type="InterPro" id="IPR001789">
    <property type="entry name" value="Sig_transdc_resp-reg_receiver"/>
</dbReference>
<name>A0A0P9CT22_9CHLR</name>
<dbReference type="SMART" id="SM00448">
    <property type="entry name" value="REC"/>
    <property type="match status" value="1"/>
</dbReference>
<dbReference type="InterPro" id="IPR050595">
    <property type="entry name" value="Bact_response_regulator"/>
</dbReference>
<dbReference type="Pfam" id="PF00072">
    <property type="entry name" value="Response_reg"/>
    <property type="match status" value="1"/>
</dbReference>
<sequence>MLAEQYRVLIIDDDANLRTLLKLLFEHEGYEVLLAPDGEVGVMLAEGGRPDVILLDVAMPHRSGLDVYLDLQNNPLTSGMPVLVCSAALTRDEERRWYHLPNVLQVISKPFDINALIVQIKQICQQRALAA</sequence>
<protein>
    <recommendedName>
        <fullName evidence="3">Response regulatory domain-containing protein</fullName>
    </recommendedName>
</protein>
<dbReference type="Gene3D" id="3.40.50.2300">
    <property type="match status" value="1"/>
</dbReference>
<dbReference type="SUPFAM" id="SSF52172">
    <property type="entry name" value="CheY-like"/>
    <property type="match status" value="1"/>
</dbReference>
<accession>A0A0P9CT22</accession>
<dbReference type="AlphaFoldDB" id="A0A0P9CT22"/>
<evidence type="ECO:0000313" key="5">
    <source>
        <dbReference type="Proteomes" id="UP000050509"/>
    </source>
</evidence>
<organism evidence="4 5">
    <name type="scientific">Kouleothrix aurantiaca</name>
    <dbReference type="NCBI Taxonomy" id="186479"/>
    <lineage>
        <taxon>Bacteria</taxon>
        <taxon>Bacillati</taxon>
        <taxon>Chloroflexota</taxon>
        <taxon>Chloroflexia</taxon>
        <taxon>Chloroflexales</taxon>
        <taxon>Roseiflexineae</taxon>
        <taxon>Roseiflexaceae</taxon>
        <taxon>Kouleothrix</taxon>
    </lineage>
</organism>
<feature type="modified residue" description="4-aspartylphosphate" evidence="2">
    <location>
        <position position="56"/>
    </location>
</feature>
<dbReference type="PANTHER" id="PTHR44591">
    <property type="entry name" value="STRESS RESPONSE REGULATOR PROTEIN 1"/>
    <property type="match status" value="1"/>
</dbReference>
<evidence type="ECO:0000259" key="3">
    <source>
        <dbReference type="PROSITE" id="PS50110"/>
    </source>
</evidence>
<evidence type="ECO:0000256" key="1">
    <source>
        <dbReference type="ARBA" id="ARBA00022553"/>
    </source>
</evidence>
<evidence type="ECO:0000313" key="4">
    <source>
        <dbReference type="EMBL" id="KPV49180.1"/>
    </source>
</evidence>
<gene>
    <name evidence="4" type="ORF">SE17_34085</name>
</gene>
<comment type="caution">
    <text evidence="4">The sequence shown here is derived from an EMBL/GenBank/DDBJ whole genome shotgun (WGS) entry which is preliminary data.</text>
</comment>
<evidence type="ECO:0000256" key="2">
    <source>
        <dbReference type="PROSITE-ProRule" id="PRU00169"/>
    </source>
</evidence>
<keyword evidence="1 2" id="KW-0597">Phosphoprotein</keyword>
<dbReference type="GO" id="GO:0000160">
    <property type="term" value="P:phosphorelay signal transduction system"/>
    <property type="evidence" value="ECO:0007669"/>
    <property type="project" value="InterPro"/>
</dbReference>
<proteinExistence type="predicted"/>
<dbReference type="InterPro" id="IPR011006">
    <property type="entry name" value="CheY-like_superfamily"/>
</dbReference>